<gene>
    <name evidence="2" type="ORF">D2A34_13450</name>
</gene>
<dbReference type="AlphaFoldDB" id="A0A399IM42"/>
<dbReference type="RefSeq" id="WP_119366951.1">
    <property type="nucleotide sequence ID" value="NZ_QXDJ01000003.1"/>
</dbReference>
<evidence type="ECO:0000313" key="3">
    <source>
        <dbReference type="Proteomes" id="UP000265930"/>
    </source>
</evidence>
<proteinExistence type="predicted"/>
<protein>
    <submittedName>
        <fullName evidence="2">Uncharacterized protein</fullName>
    </submittedName>
</protein>
<accession>A0A399IM42</accession>
<dbReference type="EMBL" id="QXDJ01000003">
    <property type="protein sequence ID" value="RII34164.1"/>
    <property type="molecule type" value="Genomic_DNA"/>
</dbReference>
<dbReference type="Proteomes" id="UP000265930">
    <property type="component" value="Unassembled WGS sequence"/>
</dbReference>
<evidence type="ECO:0000313" key="2">
    <source>
        <dbReference type="EMBL" id="RII34164.1"/>
    </source>
</evidence>
<name>A0A399IM42_9CLOT</name>
<keyword evidence="1" id="KW-0732">Signal</keyword>
<feature type="chain" id="PRO_5017371416" evidence="1">
    <location>
        <begin position="29"/>
        <end position="177"/>
    </location>
</feature>
<comment type="caution">
    <text evidence="2">The sequence shown here is derived from an EMBL/GenBank/DDBJ whole genome shotgun (WGS) entry which is preliminary data.</text>
</comment>
<organism evidence="2 3">
    <name type="scientific">Clostridium chromiireducens</name>
    <dbReference type="NCBI Taxonomy" id="225345"/>
    <lineage>
        <taxon>Bacteria</taxon>
        <taxon>Bacillati</taxon>
        <taxon>Bacillota</taxon>
        <taxon>Clostridia</taxon>
        <taxon>Eubacteriales</taxon>
        <taxon>Clostridiaceae</taxon>
        <taxon>Clostridium</taxon>
    </lineage>
</organism>
<reference evidence="2 3" key="1">
    <citation type="submission" date="2018-08" db="EMBL/GenBank/DDBJ databases">
        <title>Genome of Clostridium chromiireducens C1, DSM12136.</title>
        <authorList>
            <person name="Xing M."/>
            <person name="Wei Y."/>
            <person name="Ang E.L."/>
            <person name="Zhao H."/>
            <person name="Zhang Y."/>
        </authorList>
    </citation>
    <scope>NUCLEOTIDE SEQUENCE [LARGE SCALE GENOMIC DNA]</scope>
    <source>
        <strain evidence="2 3">C1</strain>
    </source>
</reference>
<evidence type="ECO:0000256" key="1">
    <source>
        <dbReference type="SAM" id="SignalP"/>
    </source>
</evidence>
<sequence length="177" mass="19256">MLNRKIKKIGTLMLTLAALSMGGQTVFAASQENIQVAQEGKTTVTFDGKDAIANKLVKDGVIIRNYGDNSNSEITMARTTNDEEFIKYIKELITKDTKIIDKASGKMVNASDADLTNKETLDEIIDELIKEGKIVKADAAQSMEAGTTEARAINDGKIAKAVEIQKTENGDIKIEKC</sequence>
<feature type="signal peptide" evidence="1">
    <location>
        <begin position="1"/>
        <end position="28"/>
    </location>
</feature>